<evidence type="ECO:0000256" key="1">
    <source>
        <dbReference type="SAM" id="MobiDB-lite"/>
    </source>
</evidence>
<dbReference type="Proteomes" id="UP001370758">
    <property type="component" value="Unassembled WGS sequence"/>
</dbReference>
<evidence type="ECO:0000313" key="2">
    <source>
        <dbReference type="EMBL" id="KAK6503405.1"/>
    </source>
</evidence>
<feature type="compositionally biased region" description="Low complexity" evidence="1">
    <location>
        <begin position="1"/>
        <end position="29"/>
    </location>
</feature>
<accession>A0AAV9W855</accession>
<dbReference type="EMBL" id="JAVHJL010000005">
    <property type="protein sequence ID" value="KAK6503405.1"/>
    <property type="molecule type" value="Genomic_DNA"/>
</dbReference>
<reference evidence="2 3" key="1">
    <citation type="submission" date="2023-08" db="EMBL/GenBank/DDBJ databases">
        <authorList>
            <person name="Palmer J.M."/>
        </authorList>
    </citation>
    <scope>NUCLEOTIDE SEQUENCE [LARGE SCALE GENOMIC DNA]</scope>
    <source>
        <strain evidence="2 3">TWF481</strain>
    </source>
</reference>
<gene>
    <name evidence="2" type="ORF">TWF481_008425</name>
</gene>
<feature type="compositionally biased region" description="Polar residues" evidence="1">
    <location>
        <begin position="353"/>
        <end position="362"/>
    </location>
</feature>
<feature type="region of interest" description="Disordered" evidence="1">
    <location>
        <begin position="1"/>
        <end position="31"/>
    </location>
</feature>
<comment type="caution">
    <text evidence="2">The sequence shown here is derived from an EMBL/GenBank/DDBJ whole genome shotgun (WGS) entry which is preliminary data.</text>
</comment>
<name>A0AAV9W855_9PEZI</name>
<dbReference type="AlphaFoldDB" id="A0AAV9W855"/>
<proteinExistence type="predicted"/>
<protein>
    <submittedName>
        <fullName evidence="2">Uncharacterized protein</fullName>
    </submittedName>
</protein>
<evidence type="ECO:0000313" key="3">
    <source>
        <dbReference type="Proteomes" id="UP001370758"/>
    </source>
</evidence>
<organism evidence="2 3">
    <name type="scientific">Arthrobotrys musiformis</name>
    <dbReference type="NCBI Taxonomy" id="47236"/>
    <lineage>
        <taxon>Eukaryota</taxon>
        <taxon>Fungi</taxon>
        <taxon>Dikarya</taxon>
        <taxon>Ascomycota</taxon>
        <taxon>Pezizomycotina</taxon>
        <taxon>Orbiliomycetes</taxon>
        <taxon>Orbiliales</taxon>
        <taxon>Orbiliaceae</taxon>
        <taxon>Arthrobotrys</taxon>
    </lineage>
</organism>
<sequence>MGVQAIEATSTSVSTSISTSTPTATRPIPGMNALDVKAFPKKPKVAKSIQKEEENQQIAADKINGQKAQTPHSEGVTSRAGSKELYLADLRVVCNSARDTLLTTPEKYTKADELGLIDPEREFPIATYGRDAILDYILSKAFKCAECDCETLTEDGPRPNEDNTQVWSLVPNPLSQSCNTDEAANICEIIYGCKCEEFIALGADDPDRRTGGVLYMNYGRMYKGYRGKYLKGSREDYAYKLEHGLPLSRMINRPTNQRLHEILEQAEYSNYMAPRPSSRQLVPGTKEPYYLTGPNEDEDSVMDTIARLRALDSEYRPFLPNAALFGVGSSLWKRELKSPDQVDYNHSSERSNEPVSGNIPNT</sequence>
<keyword evidence="3" id="KW-1185">Reference proteome</keyword>
<feature type="region of interest" description="Disordered" evidence="1">
    <location>
        <begin position="338"/>
        <end position="362"/>
    </location>
</feature>